<gene>
    <name evidence="1" type="ORF">LCGC14_1342750</name>
</gene>
<organism evidence="1">
    <name type="scientific">marine sediment metagenome</name>
    <dbReference type="NCBI Taxonomy" id="412755"/>
    <lineage>
        <taxon>unclassified sequences</taxon>
        <taxon>metagenomes</taxon>
        <taxon>ecological metagenomes</taxon>
    </lineage>
</organism>
<proteinExistence type="predicted"/>
<dbReference type="AlphaFoldDB" id="A0A0F9KDV5"/>
<protein>
    <submittedName>
        <fullName evidence="1">Uncharacterized protein</fullName>
    </submittedName>
</protein>
<sequence length="72" mass="7495">MSAQAPTSPPPFGAEQLALAGTHTVGFSEVLVPPTVAAPGPWKIALTTSVLSAVTGWVLDGVSKSVRNRRRR</sequence>
<name>A0A0F9KDV5_9ZZZZ</name>
<comment type="caution">
    <text evidence="1">The sequence shown here is derived from an EMBL/GenBank/DDBJ whole genome shotgun (WGS) entry which is preliminary data.</text>
</comment>
<dbReference type="EMBL" id="LAZR01008225">
    <property type="protein sequence ID" value="KKM80148.1"/>
    <property type="molecule type" value="Genomic_DNA"/>
</dbReference>
<evidence type="ECO:0000313" key="1">
    <source>
        <dbReference type="EMBL" id="KKM80148.1"/>
    </source>
</evidence>
<reference evidence="1" key="1">
    <citation type="journal article" date="2015" name="Nature">
        <title>Complex archaea that bridge the gap between prokaryotes and eukaryotes.</title>
        <authorList>
            <person name="Spang A."/>
            <person name="Saw J.H."/>
            <person name="Jorgensen S.L."/>
            <person name="Zaremba-Niedzwiedzka K."/>
            <person name="Martijn J."/>
            <person name="Lind A.E."/>
            <person name="van Eijk R."/>
            <person name="Schleper C."/>
            <person name="Guy L."/>
            <person name="Ettema T.J."/>
        </authorList>
    </citation>
    <scope>NUCLEOTIDE SEQUENCE</scope>
</reference>
<accession>A0A0F9KDV5</accession>